<gene>
    <name evidence="2" type="ordered locus">Ssed_3105</name>
</gene>
<keyword evidence="2" id="KW-0966">Cell projection</keyword>
<sequence precursor="true">MLKGKTILITGAGGLLGSQITSSLVTKGANVIATDISVSAMSDKLEMLMDIKSELLTLIELDSTDEQAMKAFFSTQTELHGAVNCTYPRNKQYGNSFLEVSLDSFNENVSLHLGSSFLFMQQCATQFLKQQAPMSVVNISSIYGVVAPKFSLYDGTPMTMPVEYAAIKSALLHLNKYVTAFVKDSRFRVNSISPGGILDNQPEEFLAAYKNETHGHGMLSPDDMTGSVIFLLSEQAKYITGQNIIIDDGFTV</sequence>
<dbReference type="Gene3D" id="3.40.50.720">
    <property type="entry name" value="NAD(P)-binding Rossmann-like Domain"/>
    <property type="match status" value="1"/>
</dbReference>
<name>A8FXY6_SHESH</name>
<reference evidence="2 3" key="1">
    <citation type="submission" date="2007-08" db="EMBL/GenBank/DDBJ databases">
        <title>Complete sequence of Shewanella sediminis HAW-EB3.</title>
        <authorList>
            <consortium name="US DOE Joint Genome Institute"/>
            <person name="Copeland A."/>
            <person name="Lucas S."/>
            <person name="Lapidus A."/>
            <person name="Barry K."/>
            <person name="Glavina del Rio T."/>
            <person name="Dalin E."/>
            <person name="Tice H."/>
            <person name="Pitluck S."/>
            <person name="Chertkov O."/>
            <person name="Brettin T."/>
            <person name="Bruce D."/>
            <person name="Detter J.C."/>
            <person name="Han C."/>
            <person name="Schmutz J."/>
            <person name="Larimer F."/>
            <person name="Land M."/>
            <person name="Hauser L."/>
            <person name="Kyrpides N."/>
            <person name="Kim E."/>
            <person name="Zhao J.-S."/>
            <person name="Richardson P."/>
        </authorList>
    </citation>
    <scope>NUCLEOTIDE SEQUENCE [LARGE SCALE GENOMIC DNA]</scope>
    <source>
        <strain evidence="2 3">HAW-EB3</strain>
    </source>
</reference>
<evidence type="ECO:0000256" key="1">
    <source>
        <dbReference type="ARBA" id="ARBA00006484"/>
    </source>
</evidence>
<dbReference type="PANTHER" id="PTHR42760">
    <property type="entry name" value="SHORT-CHAIN DEHYDROGENASES/REDUCTASES FAMILY MEMBER"/>
    <property type="match status" value="1"/>
</dbReference>
<dbReference type="STRING" id="425104.Ssed_3105"/>
<dbReference type="Pfam" id="PF13561">
    <property type="entry name" value="adh_short_C2"/>
    <property type="match status" value="1"/>
</dbReference>
<accession>A8FXY6</accession>
<dbReference type="HOGENOM" id="CLU_010194_1_1_6"/>
<dbReference type="SUPFAM" id="SSF51735">
    <property type="entry name" value="NAD(P)-binding Rossmann-fold domains"/>
    <property type="match status" value="1"/>
</dbReference>
<organism evidence="2 3">
    <name type="scientific">Shewanella sediminis (strain HAW-EB3)</name>
    <dbReference type="NCBI Taxonomy" id="425104"/>
    <lineage>
        <taxon>Bacteria</taxon>
        <taxon>Pseudomonadati</taxon>
        <taxon>Pseudomonadota</taxon>
        <taxon>Gammaproteobacteria</taxon>
        <taxon>Alteromonadales</taxon>
        <taxon>Shewanellaceae</taxon>
        <taxon>Shewanella</taxon>
    </lineage>
</organism>
<dbReference type="OrthoDB" id="7301144at2"/>
<evidence type="ECO:0000313" key="3">
    <source>
        <dbReference type="Proteomes" id="UP000002015"/>
    </source>
</evidence>
<dbReference type="eggNOG" id="COG1028">
    <property type="taxonomic scope" value="Bacteria"/>
</dbReference>
<dbReference type="InterPro" id="IPR036291">
    <property type="entry name" value="NAD(P)-bd_dom_sf"/>
</dbReference>
<keyword evidence="3" id="KW-1185">Reference proteome</keyword>
<dbReference type="NCBIfam" id="NF006619">
    <property type="entry name" value="PRK09186.1"/>
    <property type="match status" value="1"/>
</dbReference>
<dbReference type="GO" id="GO:0016616">
    <property type="term" value="F:oxidoreductase activity, acting on the CH-OH group of donors, NAD or NADP as acceptor"/>
    <property type="evidence" value="ECO:0007669"/>
    <property type="project" value="TreeGrafter"/>
</dbReference>
<dbReference type="RefSeq" id="WP_012143439.1">
    <property type="nucleotide sequence ID" value="NC_009831.1"/>
</dbReference>
<keyword evidence="2" id="KW-0282">Flagellum</keyword>
<dbReference type="Proteomes" id="UP000002015">
    <property type="component" value="Chromosome"/>
</dbReference>
<protein>
    <submittedName>
        <fullName evidence="2">Flagellin modification protein A</fullName>
    </submittedName>
</protein>
<keyword evidence="2" id="KW-0969">Cilium</keyword>
<evidence type="ECO:0000313" key="2">
    <source>
        <dbReference type="EMBL" id="ABV37709.1"/>
    </source>
</evidence>
<dbReference type="InterPro" id="IPR002347">
    <property type="entry name" value="SDR_fam"/>
</dbReference>
<proteinExistence type="inferred from homology"/>
<dbReference type="PRINTS" id="PR00081">
    <property type="entry name" value="GDHRDH"/>
</dbReference>
<dbReference type="KEGG" id="sse:Ssed_3105"/>
<comment type="similarity">
    <text evidence="1">Belongs to the short-chain dehydrogenases/reductases (SDR) family.</text>
</comment>
<dbReference type="AlphaFoldDB" id="A8FXY6"/>
<dbReference type="EMBL" id="CP000821">
    <property type="protein sequence ID" value="ABV37709.1"/>
    <property type="molecule type" value="Genomic_DNA"/>
</dbReference>